<evidence type="ECO:0000256" key="1">
    <source>
        <dbReference type="ARBA" id="ARBA00009199"/>
    </source>
</evidence>
<dbReference type="InterPro" id="IPR000120">
    <property type="entry name" value="Amidase"/>
</dbReference>
<comment type="caution">
    <text evidence="3">The sequence shown here is derived from an EMBL/GenBank/DDBJ whole genome shotgun (WGS) entry which is preliminary data.</text>
</comment>
<comment type="similarity">
    <text evidence="1">Belongs to the amidase family.</text>
</comment>
<dbReference type="Proteomes" id="UP000326671">
    <property type="component" value="Unassembled WGS sequence"/>
</dbReference>
<dbReference type="OrthoDB" id="9811471at2"/>
<dbReference type="Gene3D" id="3.90.1300.10">
    <property type="entry name" value="Amidase signature (AS) domain"/>
    <property type="match status" value="1"/>
</dbReference>
<organism evidence="3 4">
    <name type="scientific">Niallia endozanthoxylica</name>
    <dbReference type="NCBI Taxonomy" id="2036016"/>
    <lineage>
        <taxon>Bacteria</taxon>
        <taxon>Bacillati</taxon>
        <taxon>Bacillota</taxon>
        <taxon>Bacilli</taxon>
        <taxon>Bacillales</taxon>
        <taxon>Bacillaceae</taxon>
        <taxon>Niallia</taxon>
    </lineage>
</organism>
<dbReference type="AlphaFoldDB" id="A0A5J5I177"/>
<dbReference type="InterPro" id="IPR023631">
    <property type="entry name" value="Amidase_dom"/>
</dbReference>
<dbReference type="EMBL" id="VYKL01000008">
    <property type="protein sequence ID" value="KAA9029453.1"/>
    <property type="molecule type" value="Genomic_DNA"/>
</dbReference>
<feature type="domain" description="Amidase" evidence="2">
    <location>
        <begin position="36"/>
        <end position="465"/>
    </location>
</feature>
<keyword evidence="4" id="KW-1185">Reference proteome</keyword>
<reference evidence="3 4" key="1">
    <citation type="submission" date="2019-09" db="EMBL/GenBank/DDBJ databases">
        <title>Whole genome sequences of isolates from the Mars Exploration Rovers.</title>
        <authorList>
            <person name="Seuylemezian A."/>
            <person name="Vaishampayan P."/>
        </authorList>
    </citation>
    <scope>NUCLEOTIDE SEQUENCE [LARGE SCALE GENOMIC DNA]</scope>
    <source>
        <strain evidence="3 4">MER_TA_151</strain>
    </source>
</reference>
<evidence type="ECO:0000313" key="4">
    <source>
        <dbReference type="Proteomes" id="UP000326671"/>
    </source>
</evidence>
<dbReference type="Pfam" id="PF01425">
    <property type="entry name" value="Amidase"/>
    <property type="match status" value="1"/>
</dbReference>
<dbReference type="RefSeq" id="WP_150438543.1">
    <property type="nucleotide sequence ID" value="NZ_VYKL01000008.1"/>
</dbReference>
<name>A0A5J5I177_9BACI</name>
<proteinExistence type="inferred from homology"/>
<dbReference type="InterPro" id="IPR020556">
    <property type="entry name" value="Amidase_CS"/>
</dbReference>
<dbReference type="GO" id="GO:0003824">
    <property type="term" value="F:catalytic activity"/>
    <property type="evidence" value="ECO:0007669"/>
    <property type="project" value="InterPro"/>
</dbReference>
<dbReference type="PANTHER" id="PTHR11895">
    <property type="entry name" value="TRANSAMIDASE"/>
    <property type="match status" value="1"/>
</dbReference>
<dbReference type="InterPro" id="IPR036928">
    <property type="entry name" value="AS_sf"/>
</dbReference>
<evidence type="ECO:0000259" key="2">
    <source>
        <dbReference type="Pfam" id="PF01425"/>
    </source>
</evidence>
<dbReference type="PROSITE" id="PS00571">
    <property type="entry name" value="AMIDASES"/>
    <property type="match status" value="1"/>
</dbReference>
<dbReference type="NCBIfam" id="NF005687">
    <property type="entry name" value="PRK07487.1"/>
    <property type="match status" value="1"/>
</dbReference>
<dbReference type="SUPFAM" id="SSF75304">
    <property type="entry name" value="Amidase signature (AS) enzymes"/>
    <property type="match status" value="1"/>
</dbReference>
<dbReference type="PANTHER" id="PTHR11895:SF7">
    <property type="entry name" value="GLUTAMYL-TRNA(GLN) AMIDOTRANSFERASE SUBUNIT A, MITOCHONDRIAL"/>
    <property type="match status" value="1"/>
</dbReference>
<accession>A0A5J5I177</accession>
<gene>
    <name evidence="3" type="ORF">F4V44_03155</name>
</gene>
<evidence type="ECO:0000313" key="3">
    <source>
        <dbReference type="EMBL" id="KAA9029453.1"/>
    </source>
</evidence>
<sequence length="486" mass="52908">MMNKIAESQKKTAELWKWSASDLARGIRTKEISSREAVISCLNRIEQVNPKLNAIVEVLTEEALKAADDADRAVSNGQALGPLHGVPVATKINTDQAGHVTTDGVPAFKNNMAKTDGAPIANLRKAGAVFIGRTNVPAFSLRWFSSNNLYGKTLNPWDSGRTPGGSSGGSASAVASGMVPIAHGNDLGGSIRYPAYASGIVGIRPTLGRVPNESGPPGASHLERSLSFQTMSVHGPLARNVADLRLALTSMSNDQPSDPFHSQVPFIGEPLEKPIKVGLLRDVGIAQSTVEVNQALDKAANYLRNAGYIVEEVELPLLAEAHKLWLLLVLEDLRDKKSEMEKLGGDEIGLCIQYYLEVGKEIWGETTLEKFKHGYTRRFTLMAKLQQFLQEYPLLLLPNSSEQAFKHNEDIESLDRHRRLLAAQWPMLSIPVLGFPAMSVPVSIDNGLPSGVQLLGRRFREDTILDAAEVIEAQTDTLTPIDPLFN</sequence>
<protein>
    <submittedName>
        <fullName evidence="3">Amidase</fullName>
    </submittedName>
</protein>